<evidence type="ECO:0000256" key="1">
    <source>
        <dbReference type="SAM" id="SignalP"/>
    </source>
</evidence>
<dbReference type="EMBL" id="CP036267">
    <property type="protein sequence ID" value="QDT31833.1"/>
    <property type="molecule type" value="Genomic_DNA"/>
</dbReference>
<feature type="signal peptide" evidence="1">
    <location>
        <begin position="1"/>
        <end position="15"/>
    </location>
</feature>
<feature type="chain" id="PRO_5022045063" evidence="1">
    <location>
        <begin position="16"/>
        <end position="148"/>
    </location>
</feature>
<keyword evidence="1" id="KW-0732">Signal</keyword>
<proteinExistence type="predicted"/>
<keyword evidence="3" id="KW-1185">Reference proteome</keyword>
<dbReference type="AlphaFoldDB" id="A0A517QJL1"/>
<gene>
    <name evidence="2" type="ORF">Mal48_10690</name>
</gene>
<dbReference type="KEGG" id="tpol:Mal48_10690"/>
<protein>
    <submittedName>
        <fullName evidence="2">Uncharacterized protein</fullName>
    </submittedName>
</protein>
<name>A0A517QJL1_9PLAN</name>
<dbReference type="Proteomes" id="UP000315724">
    <property type="component" value="Chromosome"/>
</dbReference>
<reference evidence="2 3" key="1">
    <citation type="submission" date="2019-02" db="EMBL/GenBank/DDBJ databases">
        <title>Deep-cultivation of Planctomycetes and their phenomic and genomic characterization uncovers novel biology.</title>
        <authorList>
            <person name="Wiegand S."/>
            <person name="Jogler M."/>
            <person name="Boedeker C."/>
            <person name="Pinto D."/>
            <person name="Vollmers J."/>
            <person name="Rivas-Marin E."/>
            <person name="Kohn T."/>
            <person name="Peeters S.H."/>
            <person name="Heuer A."/>
            <person name="Rast P."/>
            <person name="Oberbeckmann S."/>
            <person name="Bunk B."/>
            <person name="Jeske O."/>
            <person name="Meyerdierks A."/>
            <person name="Storesund J.E."/>
            <person name="Kallscheuer N."/>
            <person name="Luecker S."/>
            <person name="Lage O.M."/>
            <person name="Pohl T."/>
            <person name="Merkel B.J."/>
            <person name="Hornburger P."/>
            <person name="Mueller R.-W."/>
            <person name="Bruemmer F."/>
            <person name="Labrenz M."/>
            <person name="Spormann A.M."/>
            <person name="Op den Camp H."/>
            <person name="Overmann J."/>
            <person name="Amann R."/>
            <person name="Jetten M.S.M."/>
            <person name="Mascher T."/>
            <person name="Medema M.H."/>
            <person name="Devos D.P."/>
            <person name="Kaster A.-K."/>
            <person name="Ovreas L."/>
            <person name="Rohde M."/>
            <person name="Galperin M.Y."/>
            <person name="Jogler C."/>
        </authorList>
    </citation>
    <scope>NUCLEOTIDE SEQUENCE [LARGE SCALE GENOMIC DNA]</scope>
    <source>
        <strain evidence="2 3">Mal48</strain>
    </source>
</reference>
<organism evidence="2 3">
    <name type="scientific">Thalassoglobus polymorphus</name>
    <dbReference type="NCBI Taxonomy" id="2527994"/>
    <lineage>
        <taxon>Bacteria</taxon>
        <taxon>Pseudomonadati</taxon>
        <taxon>Planctomycetota</taxon>
        <taxon>Planctomycetia</taxon>
        <taxon>Planctomycetales</taxon>
        <taxon>Planctomycetaceae</taxon>
        <taxon>Thalassoglobus</taxon>
    </lineage>
</organism>
<evidence type="ECO:0000313" key="3">
    <source>
        <dbReference type="Proteomes" id="UP000315724"/>
    </source>
</evidence>
<evidence type="ECO:0000313" key="2">
    <source>
        <dbReference type="EMBL" id="QDT31833.1"/>
    </source>
</evidence>
<sequence precursor="true">MNFFMAILLTYSLLACPFRCLGDVPGSVVQSQDGEKLSPSGIASACSCCTKQSPSSPEDEHLSHSEESEVPVEDCACQCLCKGGIQPQEDSFELDLTLSGIAAQIASTTLVDDSLMEMVDSLNFYEIPDHPLCEDGQEIRLHVASLII</sequence>
<accession>A0A517QJL1</accession>